<keyword evidence="4" id="KW-1185">Reference proteome</keyword>
<dbReference type="AlphaFoldDB" id="A0A7V8NQX1"/>
<name>A0A7V8NQX1_9BACT</name>
<evidence type="ECO:0000313" key="3">
    <source>
        <dbReference type="EMBL" id="MBA0085867.1"/>
    </source>
</evidence>
<keyword evidence="1" id="KW-0812">Transmembrane</keyword>
<dbReference type="InterPro" id="IPR011933">
    <property type="entry name" value="Double_TM_dom"/>
</dbReference>
<dbReference type="NCBIfam" id="TIGR02226">
    <property type="entry name" value="two_anch"/>
    <property type="match status" value="1"/>
</dbReference>
<proteinExistence type="predicted"/>
<gene>
    <name evidence="3" type="ORF">HRJ53_12790</name>
</gene>
<feature type="domain" description="Aerotolerance regulator N-terminal" evidence="2">
    <location>
        <begin position="1"/>
        <end position="76"/>
    </location>
</feature>
<dbReference type="PANTHER" id="PTHR37464:SF1">
    <property type="entry name" value="BLL2463 PROTEIN"/>
    <property type="match status" value="1"/>
</dbReference>
<sequence>MGFLTPWFFAGLAGVGLPIWLHLLRKHRSTPTPFSSLMFFEQHIQSSIKHRRLRYLLLFALRTLLIALIVLAFAQPYVLRQVLPMTRSGEI</sequence>
<evidence type="ECO:0000259" key="2">
    <source>
        <dbReference type="Pfam" id="PF07584"/>
    </source>
</evidence>
<dbReference type="EMBL" id="JACDQQ010001245">
    <property type="protein sequence ID" value="MBA0085867.1"/>
    <property type="molecule type" value="Genomic_DNA"/>
</dbReference>
<reference evidence="3" key="1">
    <citation type="submission" date="2020-06" db="EMBL/GenBank/DDBJ databases">
        <title>Legume-microbial interactions unlock mineral nutrients during tropical forest succession.</title>
        <authorList>
            <person name="Epihov D.Z."/>
        </authorList>
    </citation>
    <scope>NUCLEOTIDE SEQUENCE [LARGE SCALE GENOMIC DNA]</scope>
    <source>
        <strain evidence="3">Pan2503</strain>
    </source>
</reference>
<comment type="caution">
    <text evidence="3">The sequence shown here is derived from an EMBL/GenBank/DDBJ whole genome shotgun (WGS) entry which is preliminary data.</text>
</comment>
<accession>A0A7V8NQX1</accession>
<organism evidence="3 4">
    <name type="scientific">Candidatus Acidiferrum panamense</name>
    <dbReference type="NCBI Taxonomy" id="2741543"/>
    <lineage>
        <taxon>Bacteria</taxon>
        <taxon>Pseudomonadati</taxon>
        <taxon>Acidobacteriota</taxon>
        <taxon>Terriglobia</taxon>
        <taxon>Candidatus Acidiferrales</taxon>
        <taxon>Candidatus Acidiferrum</taxon>
    </lineage>
</organism>
<dbReference type="InterPro" id="IPR024163">
    <property type="entry name" value="Aerotolerance_reg_N"/>
</dbReference>
<protein>
    <submittedName>
        <fullName evidence="3">BatA domain-containing protein</fullName>
    </submittedName>
</protein>
<evidence type="ECO:0000313" key="4">
    <source>
        <dbReference type="Proteomes" id="UP000567293"/>
    </source>
</evidence>
<feature type="non-terminal residue" evidence="3">
    <location>
        <position position="91"/>
    </location>
</feature>
<feature type="transmembrane region" description="Helical" evidence="1">
    <location>
        <begin position="55"/>
        <end position="78"/>
    </location>
</feature>
<keyword evidence="1" id="KW-0472">Membrane</keyword>
<keyword evidence="1" id="KW-1133">Transmembrane helix</keyword>
<feature type="transmembrane region" description="Helical" evidence="1">
    <location>
        <begin position="6"/>
        <end position="24"/>
    </location>
</feature>
<evidence type="ECO:0000256" key="1">
    <source>
        <dbReference type="SAM" id="Phobius"/>
    </source>
</evidence>
<dbReference type="PANTHER" id="PTHR37464">
    <property type="entry name" value="BLL2463 PROTEIN"/>
    <property type="match status" value="1"/>
</dbReference>
<dbReference type="Pfam" id="PF07584">
    <property type="entry name" value="BatA"/>
    <property type="match status" value="1"/>
</dbReference>
<dbReference type="Proteomes" id="UP000567293">
    <property type="component" value="Unassembled WGS sequence"/>
</dbReference>